<dbReference type="InterPro" id="IPR050583">
    <property type="entry name" value="Mycobacterial_A85_antigen"/>
</dbReference>
<dbReference type="AlphaFoldDB" id="A0A3A4AWQ0"/>
<dbReference type="GO" id="GO:0008849">
    <property type="term" value="F:enterochelin esterase activity"/>
    <property type="evidence" value="ECO:0007669"/>
    <property type="project" value="InterPro"/>
</dbReference>
<dbReference type="SUPFAM" id="SSF81296">
    <property type="entry name" value="E set domains"/>
    <property type="match status" value="1"/>
</dbReference>
<comment type="caution">
    <text evidence="7">The sequence shown here is derived from an EMBL/GenBank/DDBJ whole genome shotgun (WGS) entry which is preliminary data.</text>
</comment>
<dbReference type="InterPro" id="IPR029058">
    <property type="entry name" value="AB_hydrolase_fold"/>
</dbReference>
<dbReference type="InterPro" id="IPR000801">
    <property type="entry name" value="Esterase-like"/>
</dbReference>
<dbReference type="Proteomes" id="UP000265768">
    <property type="component" value="Unassembled WGS sequence"/>
</dbReference>
<keyword evidence="3" id="KW-0378">Hydrolase</keyword>
<dbReference type="EMBL" id="QZEY01000002">
    <property type="protein sequence ID" value="RJL34700.1"/>
    <property type="molecule type" value="Genomic_DNA"/>
</dbReference>
<dbReference type="InterPro" id="IPR014756">
    <property type="entry name" value="Ig_E-set"/>
</dbReference>
<keyword evidence="2" id="KW-0963">Cytoplasm</keyword>
<evidence type="ECO:0000313" key="7">
    <source>
        <dbReference type="EMBL" id="RJL34700.1"/>
    </source>
</evidence>
<comment type="similarity">
    <text evidence="4">Belongs to the Fes family.</text>
</comment>
<evidence type="ECO:0000256" key="4">
    <source>
        <dbReference type="ARBA" id="ARBA00024201"/>
    </source>
</evidence>
<evidence type="ECO:0000256" key="2">
    <source>
        <dbReference type="ARBA" id="ARBA00022490"/>
    </source>
</evidence>
<evidence type="ECO:0000256" key="5">
    <source>
        <dbReference type="SAM" id="MobiDB-lite"/>
    </source>
</evidence>
<feature type="region of interest" description="Disordered" evidence="5">
    <location>
        <begin position="1"/>
        <end position="98"/>
    </location>
</feature>
<dbReference type="GO" id="GO:0005506">
    <property type="term" value="F:iron ion binding"/>
    <property type="evidence" value="ECO:0007669"/>
    <property type="project" value="InterPro"/>
</dbReference>
<reference evidence="7 8" key="1">
    <citation type="submission" date="2018-09" db="EMBL/GenBank/DDBJ databases">
        <title>YIM 75507 draft genome.</title>
        <authorList>
            <person name="Tang S."/>
            <person name="Feng Y."/>
        </authorList>
    </citation>
    <scope>NUCLEOTIDE SEQUENCE [LARGE SCALE GENOMIC DNA]</scope>
    <source>
        <strain evidence="7 8">YIM 75507</strain>
    </source>
</reference>
<dbReference type="NCBIfam" id="NF007758">
    <property type="entry name" value="PRK10439.1"/>
    <property type="match status" value="1"/>
</dbReference>
<proteinExistence type="inferred from homology"/>
<feature type="compositionally biased region" description="Low complexity" evidence="5">
    <location>
        <begin position="6"/>
        <end position="24"/>
    </location>
</feature>
<evidence type="ECO:0000259" key="6">
    <source>
        <dbReference type="Pfam" id="PF11806"/>
    </source>
</evidence>
<dbReference type="PANTHER" id="PTHR48098">
    <property type="entry name" value="ENTEROCHELIN ESTERASE-RELATED"/>
    <property type="match status" value="1"/>
</dbReference>
<sequence length="488" mass="52517">MEGPARRQGQARLRPGRGLLPHGLLQRHEHARPRREAVRLIPAPHPEPGPALAAPDSGVRPGPVRESGAAAAARAVRLTPPRPGPRGSIPPQVERPAPPEVAVSPRIAALGSPAELWREAAGAGTPLIEEIPGDPAHRIVTFLWRDPDPAADVVLVVNKITDAGALDAARMEHVPGTDVWHRSYRLRADWHGTYRIAPRSPGGMGPAAERMLARMTAAGSRVPRADLERWCEAVERAAPDPLNRRPWPGAGSVAALPDAPARDWHGNRGTGRGRVTERRVWSARLGNERPVWTYEPEEEPAGVVLLFDGEAYAPLLRPALDDLIADGALPPLRFVMPSAVDLPTRVRELACDPGFADFAADLLPEGFPPGRVVVAGSSLGGLTAAYCALRDPARFGNAISLSGSFWWPNGPEPEWLTGAVSALPPVPARFRLGLGAQEWALRDATFRMRDALAASGHDVALREYNGGHDYYCWRACLVALLGDLTASW</sequence>
<accession>A0A3A4AWQ0</accession>
<evidence type="ECO:0000256" key="1">
    <source>
        <dbReference type="ARBA" id="ARBA00004496"/>
    </source>
</evidence>
<dbReference type="GO" id="GO:0006826">
    <property type="term" value="P:iron ion transport"/>
    <property type="evidence" value="ECO:0007669"/>
    <property type="project" value="InterPro"/>
</dbReference>
<dbReference type="InterPro" id="IPR013783">
    <property type="entry name" value="Ig-like_fold"/>
</dbReference>
<organism evidence="7 8">
    <name type="scientific">Bailinhaonella thermotolerans</name>
    <dbReference type="NCBI Taxonomy" id="1070861"/>
    <lineage>
        <taxon>Bacteria</taxon>
        <taxon>Bacillati</taxon>
        <taxon>Actinomycetota</taxon>
        <taxon>Actinomycetes</taxon>
        <taxon>Streptosporangiales</taxon>
        <taxon>Streptosporangiaceae</taxon>
        <taxon>Bailinhaonella</taxon>
    </lineage>
</organism>
<comment type="subcellular location">
    <subcellularLocation>
        <location evidence="1">Cytoplasm</location>
    </subcellularLocation>
</comment>
<dbReference type="PANTHER" id="PTHR48098:SF3">
    <property type="entry name" value="IRON(III) ENTEROBACTIN ESTERASE"/>
    <property type="match status" value="1"/>
</dbReference>
<dbReference type="InterPro" id="IPR021764">
    <property type="entry name" value="Enterochelin_esterase_N"/>
</dbReference>
<keyword evidence="8" id="KW-1185">Reference proteome</keyword>
<feature type="domain" description="Enterochelin esterase N-terminal" evidence="6">
    <location>
        <begin position="140"/>
        <end position="264"/>
    </location>
</feature>
<dbReference type="Pfam" id="PF11806">
    <property type="entry name" value="Enterochelin_N"/>
    <property type="match status" value="1"/>
</dbReference>
<dbReference type="Gene3D" id="2.60.40.10">
    <property type="entry name" value="Immunoglobulins"/>
    <property type="match status" value="1"/>
</dbReference>
<dbReference type="GO" id="GO:0005975">
    <property type="term" value="P:carbohydrate metabolic process"/>
    <property type="evidence" value="ECO:0007669"/>
    <property type="project" value="UniProtKB-ARBA"/>
</dbReference>
<evidence type="ECO:0000256" key="3">
    <source>
        <dbReference type="ARBA" id="ARBA00022801"/>
    </source>
</evidence>
<dbReference type="SUPFAM" id="SSF53474">
    <property type="entry name" value="alpha/beta-Hydrolases"/>
    <property type="match status" value="1"/>
</dbReference>
<name>A0A3A4AWQ0_9ACTN</name>
<protein>
    <submittedName>
        <fullName evidence="7">Enterochelin esterase</fullName>
    </submittedName>
</protein>
<dbReference type="OrthoDB" id="9775130at2"/>
<dbReference type="Gene3D" id="3.40.50.1820">
    <property type="entry name" value="alpha/beta hydrolase"/>
    <property type="match status" value="1"/>
</dbReference>
<evidence type="ECO:0000313" key="8">
    <source>
        <dbReference type="Proteomes" id="UP000265768"/>
    </source>
</evidence>
<gene>
    <name evidence="7" type="ORF">D5H75_09150</name>
</gene>
<dbReference type="GO" id="GO:0005737">
    <property type="term" value="C:cytoplasm"/>
    <property type="evidence" value="ECO:0007669"/>
    <property type="project" value="UniProtKB-SubCell"/>
</dbReference>
<dbReference type="Pfam" id="PF00756">
    <property type="entry name" value="Esterase"/>
    <property type="match status" value="1"/>
</dbReference>